<dbReference type="AlphaFoldDB" id="A0A8G0ZTT9"/>
<protein>
    <submittedName>
        <fullName evidence="3">Aldo/keto reductase</fullName>
    </submittedName>
</protein>
<keyword evidence="4" id="KW-1185">Reference proteome</keyword>
<accession>A0A8G0ZTT9</accession>
<dbReference type="InterPro" id="IPR036812">
    <property type="entry name" value="NAD(P)_OxRdtase_dom_sf"/>
</dbReference>
<dbReference type="SUPFAM" id="SSF51430">
    <property type="entry name" value="NAD(P)-linked oxidoreductase"/>
    <property type="match status" value="1"/>
</dbReference>
<dbReference type="Proteomes" id="UP000826300">
    <property type="component" value="Chromosome"/>
</dbReference>
<name>A0A8G0ZTT9_9RHOB</name>
<keyword evidence="1" id="KW-0560">Oxidoreductase</keyword>
<dbReference type="RefSeq" id="WP_220660758.1">
    <property type="nucleotide sequence ID" value="NZ_CP069370.1"/>
</dbReference>
<sequence length="347" mass="38012">MRQIPLGRTGLTVSAICLGTMTWGSQTPEAEGHEQADLALDHGVTFWDTAEMYPVNPVAAETAGRTEEIIGTWLAARGGRDRLVIATKITGAGQPAVRAGAPIGRDTLRLAVEGSLRRLKTDYIDLYQLHWPNRGSYHFRQIWDYRPGKESRAQVMDHMAEVLETVEALIAEGKIRSIGLSNESTWGAAQWIALAEARGLPRMATVQNEYSLLCRQFDSDWAELAVMEDMPLLAFSPLAAGLLTGKYAGDVTPELSRRSLNHNLSGRISPRVWEAVSAYLGIAARHGLDPSQMAVAWVMTRPFPVVPIIGATRTDQLRNVLGAGELVLSDEVLDEIAVAHKAHPMPY</sequence>
<reference evidence="3" key="1">
    <citation type="submission" date="2021-02" db="EMBL/GenBank/DDBJ databases">
        <title>Rhodobacter shimadae sp. nov., an aerobic anoxygenic phototrophic bacterium isolated from a hot spring.</title>
        <authorList>
            <person name="Muramatsu S."/>
            <person name="Haruta S."/>
            <person name="Hirose S."/>
            <person name="Hanada S."/>
        </authorList>
    </citation>
    <scope>NUCLEOTIDE SEQUENCE</scope>
    <source>
        <strain evidence="3">N10</strain>
    </source>
</reference>
<evidence type="ECO:0000313" key="4">
    <source>
        <dbReference type="Proteomes" id="UP000826300"/>
    </source>
</evidence>
<dbReference type="InterPro" id="IPR023210">
    <property type="entry name" value="NADP_OxRdtase_dom"/>
</dbReference>
<evidence type="ECO:0000259" key="2">
    <source>
        <dbReference type="Pfam" id="PF00248"/>
    </source>
</evidence>
<organism evidence="3 4">
    <name type="scientific">Neotabrizicola shimadae</name>
    <dbReference type="NCBI Taxonomy" id="2807096"/>
    <lineage>
        <taxon>Bacteria</taxon>
        <taxon>Pseudomonadati</taxon>
        <taxon>Pseudomonadota</taxon>
        <taxon>Alphaproteobacteria</taxon>
        <taxon>Rhodobacterales</taxon>
        <taxon>Paracoccaceae</taxon>
        <taxon>Neotabrizicola</taxon>
    </lineage>
</organism>
<dbReference type="PANTHER" id="PTHR43364:SF4">
    <property type="entry name" value="NAD(P)-LINKED OXIDOREDUCTASE SUPERFAMILY PROTEIN"/>
    <property type="match status" value="1"/>
</dbReference>
<dbReference type="GO" id="GO:0016491">
    <property type="term" value="F:oxidoreductase activity"/>
    <property type="evidence" value="ECO:0007669"/>
    <property type="project" value="UniProtKB-KW"/>
</dbReference>
<evidence type="ECO:0000313" key="3">
    <source>
        <dbReference type="EMBL" id="QYZ68535.1"/>
    </source>
</evidence>
<evidence type="ECO:0000256" key="1">
    <source>
        <dbReference type="ARBA" id="ARBA00023002"/>
    </source>
</evidence>
<dbReference type="KEGG" id="nsm:JO391_12155"/>
<dbReference type="PANTHER" id="PTHR43364">
    <property type="entry name" value="NADH-SPECIFIC METHYLGLYOXAL REDUCTASE-RELATED"/>
    <property type="match status" value="1"/>
</dbReference>
<gene>
    <name evidence="3" type="ORF">JO391_12155</name>
</gene>
<feature type="domain" description="NADP-dependent oxidoreductase" evidence="2">
    <location>
        <begin position="15"/>
        <end position="337"/>
    </location>
</feature>
<dbReference type="Gene3D" id="3.20.20.100">
    <property type="entry name" value="NADP-dependent oxidoreductase domain"/>
    <property type="match status" value="1"/>
</dbReference>
<dbReference type="EMBL" id="CP069370">
    <property type="protein sequence ID" value="QYZ68535.1"/>
    <property type="molecule type" value="Genomic_DNA"/>
</dbReference>
<dbReference type="InterPro" id="IPR050523">
    <property type="entry name" value="AKR_Detox_Biosynth"/>
</dbReference>
<proteinExistence type="predicted"/>
<dbReference type="Pfam" id="PF00248">
    <property type="entry name" value="Aldo_ket_red"/>
    <property type="match status" value="1"/>
</dbReference>
<dbReference type="CDD" id="cd19094">
    <property type="entry name" value="AKR_Tas-like"/>
    <property type="match status" value="1"/>
</dbReference>